<protein>
    <recommendedName>
        <fullName evidence="1">Dienelactone hydrolase domain-containing protein</fullName>
    </recommendedName>
</protein>
<evidence type="ECO:0000259" key="1">
    <source>
        <dbReference type="Pfam" id="PF01738"/>
    </source>
</evidence>
<keyword evidence="3" id="KW-1185">Reference proteome</keyword>
<dbReference type="Pfam" id="PF01738">
    <property type="entry name" value="DLH"/>
    <property type="match status" value="1"/>
</dbReference>
<evidence type="ECO:0000313" key="2">
    <source>
        <dbReference type="EMBL" id="EAW12178.1"/>
    </source>
</evidence>
<dbReference type="InterPro" id="IPR002925">
    <property type="entry name" value="Dienelactn_hydro"/>
</dbReference>
<accession>A1CCC1</accession>
<dbReference type="AlphaFoldDB" id="A1CCC1"/>
<dbReference type="GeneID" id="4705760"/>
<proteinExistence type="predicted"/>
<dbReference type="RefSeq" id="XP_001273604.1">
    <property type="nucleotide sequence ID" value="XM_001273603.1"/>
</dbReference>
<dbReference type="GO" id="GO:0016787">
    <property type="term" value="F:hydrolase activity"/>
    <property type="evidence" value="ECO:0007669"/>
    <property type="project" value="InterPro"/>
</dbReference>
<dbReference type="Proteomes" id="UP000006701">
    <property type="component" value="Unassembled WGS sequence"/>
</dbReference>
<sequence length="86" mass="9436">MPDLFHGDSVPLNTPGGFKTMDWVQNHLPKQAEPITDVILNETRERLACERIAGVGYCFGARYVGRYLGNGKLDASGFTAHPGMLD</sequence>
<dbReference type="HOGENOM" id="CLU_2497458_0_0_1"/>
<dbReference type="VEuPathDB" id="FungiDB:ACLA_061400"/>
<reference evidence="2 3" key="1">
    <citation type="journal article" date="2008" name="PLoS Genet.">
        <title>Genomic islands in the pathogenic filamentous fungus Aspergillus fumigatus.</title>
        <authorList>
            <person name="Fedorova N.D."/>
            <person name="Khaldi N."/>
            <person name="Joardar V.S."/>
            <person name="Maiti R."/>
            <person name="Amedeo P."/>
            <person name="Anderson M.J."/>
            <person name="Crabtree J."/>
            <person name="Silva J.C."/>
            <person name="Badger J.H."/>
            <person name="Albarraq A."/>
            <person name="Angiuoli S."/>
            <person name="Bussey H."/>
            <person name="Bowyer P."/>
            <person name="Cotty P.J."/>
            <person name="Dyer P.S."/>
            <person name="Egan A."/>
            <person name="Galens K."/>
            <person name="Fraser-Liggett C.M."/>
            <person name="Haas B.J."/>
            <person name="Inman J.M."/>
            <person name="Kent R."/>
            <person name="Lemieux S."/>
            <person name="Malavazi I."/>
            <person name="Orvis J."/>
            <person name="Roemer T."/>
            <person name="Ronning C.M."/>
            <person name="Sundaram J.P."/>
            <person name="Sutton G."/>
            <person name="Turner G."/>
            <person name="Venter J.C."/>
            <person name="White O.R."/>
            <person name="Whitty B.R."/>
            <person name="Youngman P."/>
            <person name="Wolfe K.H."/>
            <person name="Goldman G.H."/>
            <person name="Wortman J.R."/>
            <person name="Jiang B."/>
            <person name="Denning D.W."/>
            <person name="Nierman W.C."/>
        </authorList>
    </citation>
    <scope>NUCLEOTIDE SEQUENCE [LARGE SCALE GENOMIC DNA]</scope>
    <source>
        <strain evidence="3">ATCC 1007 / CBS 513.65 / DSM 816 / NCTC 3887 / NRRL 1</strain>
    </source>
</reference>
<dbReference type="OrthoDB" id="17560at2759"/>
<evidence type="ECO:0000313" key="3">
    <source>
        <dbReference type="Proteomes" id="UP000006701"/>
    </source>
</evidence>
<name>A1CCC1_ASPCL</name>
<feature type="domain" description="Dienelactone hydrolase" evidence="1">
    <location>
        <begin position="1"/>
        <end position="75"/>
    </location>
</feature>
<dbReference type="EMBL" id="DS027050">
    <property type="protein sequence ID" value="EAW12178.1"/>
    <property type="molecule type" value="Genomic_DNA"/>
</dbReference>
<dbReference type="KEGG" id="act:ACLA_061400"/>
<gene>
    <name evidence="2" type="ORF">ACLA_061400</name>
</gene>
<organism evidence="2 3">
    <name type="scientific">Aspergillus clavatus (strain ATCC 1007 / CBS 513.65 / DSM 816 / NCTC 3887 / NRRL 1 / QM 1276 / 107)</name>
    <dbReference type="NCBI Taxonomy" id="344612"/>
    <lineage>
        <taxon>Eukaryota</taxon>
        <taxon>Fungi</taxon>
        <taxon>Dikarya</taxon>
        <taxon>Ascomycota</taxon>
        <taxon>Pezizomycotina</taxon>
        <taxon>Eurotiomycetes</taxon>
        <taxon>Eurotiomycetidae</taxon>
        <taxon>Eurotiales</taxon>
        <taxon>Aspergillaceae</taxon>
        <taxon>Aspergillus</taxon>
        <taxon>Aspergillus subgen. Fumigati</taxon>
    </lineage>
</organism>